<dbReference type="AlphaFoldDB" id="A0AAV7I2N7"/>
<keyword evidence="2" id="KW-1185">Reference proteome</keyword>
<evidence type="ECO:0000313" key="2">
    <source>
        <dbReference type="Proteomes" id="UP000826195"/>
    </source>
</evidence>
<evidence type="ECO:0000313" key="1">
    <source>
        <dbReference type="EMBL" id="KAH0541132.1"/>
    </source>
</evidence>
<reference evidence="1 2" key="1">
    <citation type="journal article" date="2021" name="J. Hered.">
        <title>A chromosome-level genome assembly of the parasitoid wasp, Cotesia glomerata (Hymenoptera: Braconidae).</title>
        <authorList>
            <person name="Pinto B.J."/>
            <person name="Weis J.J."/>
            <person name="Gamble T."/>
            <person name="Ode P.J."/>
            <person name="Paul R."/>
            <person name="Zaspel J.M."/>
        </authorList>
    </citation>
    <scope>NUCLEOTIDE SEQUENCE [LARGE SCALE GENOMIC DNA]</scope>
    <source>
        <strain evidence="1">CgM1</strain>
    </source>
</reference>
<dbReference type="EMBL" id="JAHXZJ010002609">
    <property type="protein sequence ID" value="KAH0541132.1"/>
    <property type="molecule type" value="Genomic_DNA"/>
</dbReference>
<accession>A0AAV7I2N7</accession>
<sequence>MGFRTIICPRSSLCTPPMAFTASGRTSALPKNSLERVIGAARGSWQFPSSQCLLAIVDSAYRVTGV</sequence>
<organism evidence="1 2">
    <name type="scientific">Cotesia glomerata</name>
    <name type="common">Lepidopteran parasitic wasp</name>
    <name type="synonym">Apanteles glomeratus</name>
    <dbReference type="NCBI Taxonomy" id="32391"/>
    <lineage>
        <taxon>Eukaryota</taxon>
        <taxon>Metazoa</taxon>
        <taxon>Ecdysozoa</taxon>
        <taxon>Arthropoda</taxon>
        <taxon>Hexapoda</taxon>
        <taxon>Insecta</taxon>
        <taxon>Pterygota</taxon>
        <taxon>Neoptera</taxon>
        <taxon>Endopterygota</taxon>
        <taxon>Hymenoptera</taxon>
        <taxon>Apocrita</taxon>
        <taxon>Ichneumonoidea</taxon>
        <taxon>Braconidae</taxon>
        <taxon>Microgastrinae</taxon>
        <taxon>Cotesia</taxon>
    </lineage>
</organism>
<name>A0AAV7I2N7_COTGL</name>
<gene>
    <name evidence="1" type="ORF">KQX54_021115</name>
</gene>
<comment type="caution">
    <text evidence="1">The sequence shown here is derived from an EMBL/GenBank/DDBJ whole genome shotgun (WGS) entry which is preliminary data.</text>
</comment>
<protein>
    <submittedName>
        <fullName evidence="1">Uncharacterized protein</fullName>
    </submittedName>
</protein>
<dbReference type="Proteomes" id="UP000826195">
    <property type="component" value="Unassembled WGS sequence"/>
</dbReference>
<proteinExistence type="predicted"/>